<keyword evidence="3" id="KW-1185">Reference proteome</keyword>
<evidence type="ECO:0000313" key="2">
    <source>
        <dbReference type="EMBL" id="CDW73448.1"/>
    </source>
</evidence>
<dbReference type="OrthoDB" id="10504544at2759"/>
<evidence type="ECO:0000256" key="1">
    <source>
        <dbReference type="SAM" id="MobiDB-lite"/>
    </source>
</evidence>
<proteinExistence type="predicted"/>
<evidence type="ECO:0000313" key="3">
    <source>
        <dbReference type="Proteomes" id="UP000039865"/>
    </source>
</evidence>
<dbReference type="EMBL" id="CCKQ01002358">
    <property type="protein sequence ID" value="CDW73448.1"/>
    <property type="molecule type" value="Genomic_DNA"/>
</dbReference>
<accession>A0A077ZU63</accession>
<sequence length="293" mass="33537">MKVKHITEENKHLINSQTDTKETIAAITANASNTCGLTTPQTSVQSSADKKGRGRPDPNSNLFMYTPEKAGGPTDIMTGFHEMAKLILGERLSDTSLHPMHSIMSLFSFTVTPSGLDNEVAEQGAQKAKQLRKTFHDVTKDIRIYPEGKKNMLNCEQIFTLYLREFSFITNPSYYTNTLLKFILMFRQCLNIYGWQKRAEYEIKQHYGTPEYHQKYQLKMQNFQQFGIHSDFTAINNCEFAPEIANEFVTVFLDDPGNNMARLERADGIDLTQHFCNWLFINKLTCSKLSMAQ</sequence>
<dbReference type="AlphaFoldDB" id="A0A077ZU63"/>
<name>A0A077ZU63_STYLE</name>
<feature type="compositionally biased region" description="Polar residues" evidence="1">
    <location>
        <begin position="38"/>
        <end position="47"/>
    </location>
</feature>
<gene>
    <name evidence="2" type="primary">Contig7829.g8352</name>
    <name evidence="2" type="ORF">STYLEM_2425</name>
</gene>
<reference evidence="2 3" key="1">
    <citation type="submission" date="2014-06" db="EMBL/GenBank/DDBJ databases">
        <authorList>
            <person name="Swart Estienne"/>
        </authorList>
    </citation>
    <scope>NUCLEOTIDE SEQUENCE [LARGE SCALE GENOMIC DNA]</scope>
    <source>
        <strain evidence="2 3">130c</strain>
    </source>
</reference>
<protein>
    <submittedName>
        <fullName evidence="2">Uncharacterized protein</fullName>
    </submittedName>
</protein>
<organism evidence="2 3">
    <name type="scientific">Stylonychia lemnae</name>
    <name type="common">Ciliate</name>
    <dbReference type="NCBI Taxonomy" id="5949"/>
    <lineage>
        <taxon>Eukaryota</taxon>
        <taxon>Sar</taxon>
        <taxon>Alveolata</taxon>
        <taxon>Ciliophora</taxon>
        <taxon>Intramacronucleata</taxon>
        <taxon>Spirotrichea</taxon>
        <taxon>Stichotrichia</taxon>
        <taxon>Sporadotrichida</taxon>
        <taxon>Oxytrichidae</taxon>
        <taxon>Stylonychinae</taxon>
        <taxon>Stylonychia</taxon>
    </lineage>
</organism>
<dbReference type="Proteomes" id="UP000039865">
    <property type="component" value="Unassembled WGS sequence"/>
</dbReference>
<feature type="region of interest" description="Disordered" evidence="1">
    <location>
        <begin position="38"/>
        <end position="63"/>
    </location>
</feature>
<dbReference type="InParanoid" id="A0A077ZU63"/>